<comment type="cofactor">
    <cofactor evidence="1 10">
        <name>Mg(2+)</name>
        <dbReference type="ChEBI" id="CHEBI:18420"/>
    </cofactor>
</comment>
<comment type="subunit">
    <text evidence="10">Monomer.</text>
</comment>
<organism evidence="14 15">
    <name type="scientific">Taibaiella chishuiensis</name>
    <dbReference type="NCBI Taxonomy" id="1434707"/>
    <lineage>
        <taxon>Bacteria</taxon>
        <taxon>Pseudomonadati</taxon>
        <taxon>Bacteroidota</taxon>
        <taxon>Chitinophagia</taxon>
        <taxon>Chitinophagales</taxon>
        <taxon>Chitinophagaceae</taxon>
        <taxon>Taibaiella</taxon>
    </lineage>
</organism>
<dbReference type="HAMAP" id="MF_00185">
    <property type="entry name" value="IPP_trans"/>
    <property type="match status" value="1"/>
</dbReference>
<dbReference type="SUPFAM" id="SSF52540">
    <property type="entry name" value="P-loop containing nucleoside triphosphate hydrolases"/>
    <property type="match status" value="2"/>
</dbReference>
<comment type="function">
    <text evidence="2 10 12">Catalyzes the transfer of a dimethylallyl group onto the adenine at position 37 in tRNAs that read codons beginning with uridine, leading to the formation of N6-(dimethylallyl)adenosine (i(6)A).</text>
</comment>
<dbReference type="InterPro" id="IPR027417">
    <property type="entry name" value="P-loop_NTPase"/>
</dbReference>
<dbReference type="EC" id="2.5.1.75" evidence="10"/>
<evidence type="ECO:0000256" key="5">
    <source>
        <dbReference type="ARBA" id="ARBA00022694"/>
    </source>
</evidence>
<evidence type="ECO:0000313" key="14">
    <source>
        <dbReference type="EMBL" id="PSK94591.1"/>
    </source>
</evidence>
<evidence type="ECO:0000256" key="13">
    <source>
        <dbReference type="RuleBase" id="RU003785"/>
    </source>
</evidence>
<evidence type="ECO:0000256" key="3">
    <source>
        <dbReference type="ARBA" id="ARBA00005842"/>
    </source>
</evidence>
<dbReference type="GO" id="GO:0052381">
    <property type="term" value="F:tRNA dimethylallyltransferase activity"/>
    <property type="evidence" value="ECO:0007669"/>
    <property type="project" value="UniProtKB-UniRule"/>
</dbReference>
<dbReference type="GO" id="GO:0005524">
    <property type="term" value="F:ATP binding"/>
    <property type="evidence" value="ECO:0007669"/>
    <property type="project" value="UniProtKB-UniRule"/>
</dbReference>
<comment type="similarity">
    <text evidence="3 10 13">Belongs to the IPP transferase family.</text>
</comment>
<dbReference type="RefSeq" id="WP_106521289.1">
    <property type="nucleotide sequence ID" value="NZ_PYGD01000001.1"/>
</dbReference>
<dbReference type="Gene3D" id="1.10.20.140">
    <property type="match status" value="1"/>
</dbReference>
<dbReference type="PANTHER" id="PTHR11088:SF60">
    <property type="entry name" value="TRNA DIMETHYLALLYLTRANSFERASE"/>
    <property type="match status" value="1"/>
</dbReference>
<dbReference type="InterPro" id="IPR039657">
    <property type="entry name" value="Dimethylallyltransferase"/>
</dbReference>
<proteinExistence type="inferred from homology"/>
<comment type="caution">
    <text evidence="10">Lacks conserved residue(s) required for the propagation of feature annotation.</text>
</comment>
<keyword evidence="8 10" id="KW-0460">Magnesium</keyword>
<reference evidence="14 15" key="1">
    <citation type="submission" date="2018-03" db="EMBL/GenBank/DDBJ databases">
        <title>Genomic Encyclopedia of Type Strains, Phase III (KMG-III): the genomes of soil and plant-associated and newly described type strains.</title>
        <authorList>
            <person name="Whitman W."/>
        </authorList>
    </citation>
    <scope>NUCLEOTIDE SEQUENCE [LARGE SCALE GENOMIC DNA]</scope>
    <source>
        <strain evidence="14 15">CGMCC 1.12700</strain>
    </source>
</reference>
<evidence type="ECO:0000256" key="8">
    <source>
        <dbReference type="ARBA" id="ARBA00022842"/>
    </source>
</evidence>
<evidence type="ECO:0000256" key="2">
    <source>
        <dbReference type="ARBA" id="ARBA00003213"/>
    </source>
</evidence>
<dbReference type="GO" id="GO:0006400">
    <property type="term" value="P:tRNA modification"/>
    <property type="evidence" value="ECO:0007669"/>
    <property type="project" value="TreeGrafter"/>
</dbReference>
<feature type="binding site" evidence="10">
    <location>
        <begin position="12"/>
        <end position="19"/>
    </location>
    <ligand>
        <name>ATP</name>
        <dbReference type="ChEBI" id="CHEBI:30616"/>
    </ligand>
</feature>
<accession>A0A2P8DBI8</accession>
<evidence type="ECO:0000256" key="7">
    <source>
        <dbReference type="ARBA" id="ARBA00022840"/>
    </source>
</evidence>
<keyword evidence="4 10" id="KW-0808">Transferase</keyword>
<keyword evidence="7 10" id="KW-0067">ATP-binding</keyword>
<protein>
    <recommendedName>
        <fullName evidence="10">tRNA dimethylallyltransferase</fullName>
        <ecNumber evidence="10">2.5.1.75</ecNumber>
    </recommendedName>
    <alternativeName>
        <fullName evidence="10">Dimethylallyl diphosphate:tRNA dimethylallyltransferase</fullName>
        <shortName evidence="10">DMAPP:tRNA dimethylallyltransferase</shortName>
        <shortName evidence="10">DMATase</shortName>
    </alternativeName>
    <alternativeName>
        <fullName evidence="10">Isopentenyl-diphosphate:tRNA isopentenyltransferase</fullName>
        <shortName evidence="10">IPP transferase</shortName>
        <shortName evidence="10">IPPT</shortName>
        <shortName evidence="10">IPTase</shortName>
    </alternativeName>
</protein>
<feature type="binding site" evidence="10">
    <location>
        <begin position="14"/>
        <end position="19"/>
    </location>
    <ligand>
        <name>substrate</name>
    </ligand>
</feature>
<dbReference type="InterPro" id="IPR018022">
    <property type="entry name" value="IPT"/>
</dbReference>
<dbReference type="Proteomes" id="UP000240572">
    <property type="component" value="Unassembled WGS sequence"/>
</dbReference>
<comment type="catalytic activity">
    <reaction evidence="9 10 11">
        <text>adenosine(37) in tRNA + dimethylallyl diphosphate = N(6)-dimethylallyladenosine(37) in tRNA + diphosphate</text>
        <dbReference type="Rhea" id="RHEA:26482"/>
        <dbReference type="Rhea" id="RHEA-COMP:10162"/>
        <dbReference type="Rhea" id="RHEA-COMP:10375"/>
        <dbReference type="ChEBI" id="CHEBI:33019"/>
        <dbReference type="ChEBI" id="CHEBI:57623"/>
        <dbReference type="ChEBI" id="CHEBI:74411"/>
        <dbReference type="ChEBI" id="CHEBI:74415"/>
        <dbReference type="EC" id="2.5.1.75"/>
    </reaction>
</comment>
<dbReference type="OrthoDB" id="9776390at2"/>
<evidence type="ECO:0000256" key="6">
    <source>
        <dbReference type="ARBA" id="ARBA00022741"/>
    </source>
</evidence>
<dbReference type="NCBIfam" id="TIGR00174">
    <property type="entry name" value="miaA"/>
    <property type="match status" value="1"/>
</dbReference>
<evidence type="ECO:0000256" key="4">
    <source>
        <dbReference type="ARBA" id="ARBA00022679"/>
    </source>
</evidence>
<evidence type="ECO:0000313" key="15">
    <source>
        <dbReference type="Proteomes" id="UP000240572"/>
    </source>
</evidence>
<gene>
    <name evidence="10" type="primary">miaA</name>
    <name evidence="14" type="ORF">B0I18_101747</name>
</gene>
<name>A0A2P8DBI8_9BACT</name>
<feature type="region of interest" description="Interaction with substrate tRNA" evidence="10">
    <location>
        <begin position="37"/>
        <end position="40"/>
    </location>
</feature>
<dbReference type="EMBL" id="PYGD01000001">
    <property type="protein sequence ID" value="PSK94591.1"/>
    <property type="molecule type" value="Genomic_DNA"/>
</dbReference>
<dbReference type="Pfam" id="PF01715">
    <property type="entry name" value="IPPT"/>
    <property type="match status" value="1"/>
</dbReference>
<dbReference type="PANTHER" id="PTHR11088">
    <property type="entry name" value="TRNA DIMETHYLALLYLTRANSFERASE"/>
    <property type="match status" value="1"/>
</dbReference>
<evidence type="ECO:0000256" key="12">
    <source>
        <dbReference type="RuleBase" id="RU003784"/>
    </source>
</evidence>
<keyword evidence="6 10" id="KW-0547">Nucleotide-binding</keyword>
<evidence type="ECO:0000256" key="11">
    <source>
        <dbReference type="RuleBase" id="RU003783"/>
    </source>
</evidence>
<evidence type="ECO:0000256" key="1">
    <source>
        <dbReference type="ARBA" id="ARBA00001946"/>
    </source>
</evidence>
<sequence length="304" mass="34424">MSQPGHLIVIAGPTAVGKTAVAIQVAQHFGTDIISADSRQCYREMSIGTAKPDAGELARVPHYFIDSHSITEALNAADYERLALAYADGILRQHDTAVVCGGTGLYIKALCEGIDEMPESDRAIEQALQAKADERGICWLQEQVQREDPEFYTAAEQQNPARLIRALAFKRTTGQSIMQYRSGRIKERPFRIIKIALELPRELLYERINQRVDQMVDAGLLDEVRGLYPQRQLKNLQTVGYSELFDWLDGHISLEKGIELVKQHSRNYAKRQLTWFRKDKDYQWFAPSDTAGIIRYIKQQLGTG</sequence>
<feature type="site" description="Interaction with substrate tRNA" evidence="10">
    <location>
        <position position="103"/>
    </location>
</feature>
<comment type="caution">
    <text evidence="14">The sequence shown here is derived from an EMBL/GenBank/DDBJ whole genome shotgun (WGS) entry which is preliminary data.</text>
</comment>
<dbReference type="AlphaFoldDB" id="A0A2P8DBI8"/>
<dbReference type="Gene3D" id="3.40.50.300">
    <property type="entry name" value="P-loop containing nucleotide triphosphate hydrolases"/>
    <property type="match status" value="1"/>
</dbReference>
<keyword evidence="5 10" id="KW-0819">tRNA processing</keyword>
<evidence type="ECO:0000256" key="9">
    <source>
        <dbReference type="ARBA" id="ARBA00049563"/>
    </source>
</evidence>
<evidence type="ECO:0000256" key="10">
    <source>
        <dbReference type="HAMAP-Rule" id="MF_00185"/>
    </source>
</evidence>
<keyword evidence="15" id="KW-1185">Reference proteome</keyword>